<dbReference type="UniPathway" id="UPA00219"/>
<dbReference type="GO" id="GO:0008360">
    <property type="term" value="P:regulation of cell shape"/>
    <property type="evidence" value="ECO:0007669"/>
    <property type="project" value="UniProtKB-UniRule"/>
</dbReference>
<comment type="pathway">
    <text evidence="1 9">Cell wall biogenesis; peptidoglycan biosynthesis.</text>
</comment>
<evidence type="ECO:0000313" key="13">
    <source>
        <dbReference type="Proteomes" id="UP000254764"/>
    </source>
</evidence>
<dbReference type="PANTHER" id="PTHR30582">
    <property type="entry name" value="L,D-TRANSPEPTIDASE"/>
    <property type="match status" value="1"/>
</dbReference>
<evidence type="ECO:0000256" key="4">
    <source>
        <dbReference type="ARBA" id="ARBA00022679"/>
    </source>
</evidence>
<dbReference type="STRING" id="1336235.GCA_000518785_02782"/>
<dbReference type="SUPFAM" id="SSF141523">
    <property type="entry name" value="L,D-transpeptidase catalytic domain-like"/>
    <property type="match status" value="1"/>
</dbReference>
<keyword evidence="5" id="KW-0378">Hydrolase</keyword>
<evidence type="ECO:0000256" key="2">
    <source>
        <dbReference type="ARBA" id="ARBA00005992"/>
    </source>
</evidence>
<comment type="similarity">
    <text evidence="2">Belongs to the YkuD family.</text>
</comment>
<dbReference type="GO" id="GO:0071972">
    <property type="term" value="F:peptidoglycan L,D-transpeptidase activity"/>
    <property type="evidence" value="ECO:0007669"/>
    <property type="project" value="TreeGrafter"/>
</dbReference>
<evidence type="ECO:0000256" key="8">
    <source>
        <dbReference type="ARBA" id="ARBA00023316"/>
    </source>
</evidence>
<evidence type="ECO:0000259" key="11">
    <source>
        <dbReference type="PROSITE" id="PS52029"/>
    </source>
</evidence>
<dbReference type="OrthoDB" id="8478453at2"/>
<proteinExistence type="inferred from homology"/>
<evidence type="ECO:0000313" key="12">
    <source>
        <dbReference type="EMBL" id="SSC68482.1"/>
    </source>
</evidence>
<dbReference type="AlphaFoldDB" id="A0A376AKY8"/>
<keyword evidence="10" id="KW-0812">Transmembrane</keyword>
<keyword evidence="3" id="KW-0328">Glycosyltransferase</keyword>
<dbReference type="Proteomes" id="UP000254764">
    <property type="component" value="Unassembled WGS sequence"/>
</dbReference>
<dbReference type="GO" id="GO:0071555">
    <property type="term" value="P:cell wall organization"/>
    <property type="evidence" value="ECO:0007669"/>
    <property type="project" value="UniProtKB-UniRule"/>
</dbReference>
<name>A0A376AKY8_9HYPH</name>
<dbReference type="EMBL" id="UEYP01000007">
    <property type="protein sequence ID" value="SSC68482.1"/>
    <property type="molecule type" value="Genomic_DNA"/>
</dbReference>
<dbReference type="PROSITE" id="PS52029">
    <property type="entry name" value="LD_TPASE"/>
    <property type="match status" value="1"/>
</dbReference>
<feature type="active site" description="Proton donor/acceptor" evidence="9">
    <location>
        <position position="235"/>
    </location>
</feature>
<dbReference type="RefSeq" id="WP_115671100.1">
    <property type="nucleotide sequence ID" value="NZ_UEYP01000007.1"/>
</dbReference>
<accession>A0A376AKY8</accession>
<keyword evidence="8 9" id="KW-0961">Cell wall biogenesis/degradation</keyword>
<evidence type="ECO:0000256" key="6">
    <source>
        <dbReference type="ARBA" id="ARBA00022960"/>
    </source>
</evidence>
<protein>
    <recommendedName>
        <fullName evidence="11">L,D-TPase catalytic domain-containing protein</fullName>
    </recommendedName>
</protein>
<dbReference type="PANTHER" id="PTHR30582:SF24">
    <property type="entry name" value="L,D-TRANSPEPTIDASE ERFK_SRFK-RELATED"/>
    <property type="match status" value="1"/>
</dbReference>
<keyword evidence="4" id="KW-0808">Transferase</keyword>
<keyword evidence="10" id="KW-0472">Membrane</keyword>
<dbReference type="FunFam" id="2.40.440.10:FF:000002">
    <property type="entry name" value="L,D-transpeptidase ErfK/SrfK"/>
    <property type="match status" value="1"/>
</dbReference>
<dbReference type="Pfam" id="PF03734">
    <property type="entry name" value="YkuD"/>
    <property type="match status" value="1"/>
</dbReference>
<evidence type="ECO:0000256" key="10">
    <source>
        <dbReference type="SAM" id="Phobius"/>
    </source>
</evidence>
<gene>
    <name evidence="12" type="ORF">RHIZ70_4190</name>
</gene>
<evidence type="ECO:0000256" key="5">
    <source>
        <dbReference type="ARBA" id="ARBA00022801"/>
    </source>
</evidence>
<evidence type="ECO:0000256" key="1">
    <source>
        <dbReference type="ARBA" id="ARBA00004752"/>
    </source>
</evidence>
<dbReference type="InterPro" id="IPR038063">
    <property type="entry name" value="Transpep_catalytic_dom"/>
</dbReference>
<evidence type="ECO:0000256" key="9">
    <source>
        <dbReference type="PROSITE-ProRule" id="PRU01373"/>
    </source>
</evidence>
<keyword evidence="7 9" id="KW-0573">Peptidoglycan synthesis</keyword>
<reference evidence="13" key="1">
    <citation type="submission" date="2018-07" db="EMBL/GenBank/DDBJ databases">
        <authorList>
            <person name="Peiro R."/>
            <person name="Begona"/>
            <person name="Cbmso G."/>
            <person name="Lopez M."/>
            <person name="Gonzalez S."/>
        </authorList>
    </citation>
    <scope>NUCLEOTIDE SEQUENCE [LARGE SCALE GENOMIC DNA]</scope>
</reference>
<keyword evidence="10" id="KW-1133">Transmembrane helix</keyword>
<dbReference type="Gene3D" id="2.40.440.10">
    <property type="entry name" value="L,D-transpeptidase catalytic domain-like"/>
    <property type="match status" value="1"/>
</dbReference>
<feature type="active site" description="Nucleophile" evidence="9">
    <location>
        <position position="251"/>
    </location>
</feature>
<keyword evidence="6 9" id="KW-0133">Cell shape</keyword>
<evidence type="ECO:0000256" key="3">
    <source>
        <dbReference type="ARBA" id="ARBA00022676"/>
    </source>
</evidence>
<organism evidence="12 13">
    <name type="scientific">Ciceribacter selenitireducens ATCC BAA-1503</name>
    <dbReference type="NCBI Taxonomy" id="1336235"/>
    <lineage>
        <taxon>Bacteria</taxon>
        <taxon>Pseudomonadati</taxon>
        <taxon>Pseudomonadota</taxon>
        <taxon>Alphaproteobacteria</taxon>
        <taxon>Hyphomicrobiales</taxon>
        <taxon>Rhizobiaceae</taxon>
        <taxon>Ciceribacter</taxon>
    </lineage>
</organism>
<evidence type="ECO:0000256" key="7">
    <source>
        <dbReference type="ARBA" id="ARBA00022984"/>
    </source>
</evidence>
<dbReference type="InterPro" id="IPR005490">
    <property type="entry name" value="LD_TPept_cat_dom"/>
</dbReference>
<dbReference type="InterPro" id="IPR050979">
    <property type="entry name" value="LD-transpeptidase"/>
</dbReference>
<feature type="transmembrane region" description="Helical" evidence="10">
    <location>
        <begin position="20"/>
        <end position="40"/>
    </location>
</feature>
<dbReference type="CDD" id="cd16913">
    <property type="entry name" value="YkuD_like"/>
    <property type="match status" value="1"/>
</dbReference>
<dbReference type="GO" id="GO:0018104">
    <property type="term" value="P:peptidoglycan-protein cross-linking"/>
    <property type="evidence" value="ECO:0007669"/>
    <property type="project" value="TreeGrafter"/>
</dbReference>
<feature type="domain" description="L,D-TPase catalytic" evidence="11">
    <location>
        <begin position="136"/>
        <end position="275"/>
    </location>
</feature>
<dbReference type="GO" id="GO:0005576">
    <property type="term" value="C:extracellular region"/>
    <property type="evidence" value="ECO:0007669"/>
    <property type="project" value="TreeGrafter"/>
</dbReference>
<keyword evidence="13" id="KW-1185">Reference proteome</keyword>
<dbReference type="GO" id="GO:0016757">
    <property type="term" value="F:glycosyltransferase activity"/>
    <property type="evidence" value="ECO:0007669"/>
    <property type="project" value="UniProtKB-KW"/>
</dbReference>
<sequence length="275" mass="30516">MLSKRFSQQSLSTVAQARRLVGLASGTALLSILSGCLFVTDTSRMNIDVFQDEVAPVYYDPARVQPADPQPVPQKRELYTTQFHQTYGLPVSNPLHRVMYGVIRDDGHTLPAIPVDRVDRAQLRQEITYSTNEAPGTIVVDTKARYLYLVQPGGKAIRYGVGIGRDGFSWSGRGTIQMKQKWPRWTPSDEMVARQPDLRSVSASEGGLEAGLNNPLGARALYIYQDGKDTLYRVHGTPDWQSVGRATSSGCVRMFNQDVIDLYDRVGPKAQIVVI</sequence>